<feature type="transmembrane region" description="Helical" evidence="1">
    <location>
        <begin position="203"/>
        <end position="221"/>
    </location>
</feature>
<feature type="transmembrane region" description="Helical" evidence="1">
    <location>
        <begin position="166"/>
        <end position="191"/>
    </location>
</feature>
<reference evidence="3" key="1">
    <citation type="submission" date="2019-05" db="EMBL/GenBank/DDBJ databases">
        <title>Complete genome sequencing of Absiella argi strain JCM 30884.</title>
        <authorList>
            <person name="Sakamoto M."/>
            <person name="Murakami T."/>
            <person name="Mori H."/>
        </authorList>
    </citation>
    <scope>NUCLEOTIDE SEQUENCE [LARGE SCALE GENOMIC DNA]</scope>
    <source>
        <strain evidence="3">JCM 30884</strain>
    </source>
</reference>
<dbReference type="RefSeq" id="WP_115715495.1">
    <property type="nucleotide sequence ID" value="NZ_AP019695.1"/>
</dbReference>
<accession>A0A6N4TIP2</accession>
<dbReference type="KEGG" id="aarg:Aargi30884_12570"/>
<organism evidence="2 3">
    <name type="scientific">Amedibacterium intestinale</name>
    <dbReference type="NCBI Taxonomy" id="2583452"/>
    <lineage>
        <taxon>Bacteria</taxon>
        <taxon>Bacillati</taxon>
        <taxon>Bacillota</taxon>
        <taxon>Erysipelotrichia</taxon>
        <taxon>Erysipelotrichales</taxon>
        <taxon>Erysipelotrichaceae</taxon>
        <taxon>Amedibacterium</taxon>
    </lineage>
</organism>
<feature type="transmembrane region" description="Helical" evidence="1">
    <location>
        <begin position="124"/>
        <end position="146"/>
    </location>
</feature>
<sequence length="236" mass="27367">MERVMLYLNRNIRYIKSNVFYKRGMRIEGTPSLDATDLKQGISTFKIKNFVIKNLHYDRTYSILSLIIIFFAMSFLGWIWEVGLHLFRYQEFVNRGILHGPWLPIYGSGSILILILLKKFRKKPFIEFLSAMLVCGVVEYGASYVLERMHNGVRWWDYSDYFLNLHGRICAEGLLAFGLGSLFIVYFLAPCIDNLLHKISKKVLIMVCLSFLCIYGADQIYSLSNPNMGEGISVKR</sequence>
<dbReference type="Pfam" id="PF06541">
    <property type="entry name" value="ABC_trans_CmpB"/>
    <property type="match status" value="1"/>
</dbReference>
<name>A0A6N4TIP2_9FIRM</name>
<protein>
    <recommendedName>
        <fullName evidence="4">ABC transporter permease</fullName>
    </recommendedName>
</protein>
<evidence type="ECO:0008006" key="4">
    <source>
        <dbReference type="Google" id="ProtNLM"/>
    </source>
</evidence>
<gene>
    <name evidence="2" type="ORF">Aargi30884_12570</name>
</gene>
<evidence type="ECO:0000313" key="2">
    <source>
        <dbReference type="EMBL" id="BBK22354.1"/>
    </source>
</evidence>
<evidence type="ECO:0000256" key="1">
    <source>
        <dbReference type="SAM" id="Phobius"/>
    </source>
</evidence>
<keyword evidence="1" id="KW-1133">Transmembrane helix</keyword>
<dbReference type="EMBL" id="AP019695">
    <property type="protein sequence ID" value="BBK22354.1"/>
    <property type="molecule type" value="Genomic_DNA"/>
</dbReference>
<keyword evidence="3" id="KW-1185">Reference proteome</keyword>
<keyword evidence="1" id="KW-0472">Membrane</keyword>
<dbReference type="InterPro" id="IPR010540">
    <property type="entry name" value="CmpB_TMEM229"/>
</dbReference>
<feature type="transmembrane region" description="Helical" evidence="1">
    <location>
        <begin position="100"/>
        <end position="117"/>
    </location>
</feature>
<dbReference type="AlphaFoldDB" id="A0A6N4TIP2"/>
<evidence type="ECO:0000313" key="3">
    <source>
        <dbReference type="Proteomes" id="UP000464754"/>
    </source>
</evidence>
<proteinExistence type="predicted"/>
<feature type="transmembrane region" description="Helical" evidence="1">
    <location>
        <begin position="61"/>
        <end position="80"/>
    </location>
</feature>
<dbReference type="Proteomes" id="UP000464754">
    <property type="component" value="Chromosome"/>
</dbReference>
<keyword evidence="1" id="KW-0812">Transmembrane</keyword>